<dbReference type="SUPFAM" id="SSF88659">
    <property type="entry name" value="Sigma3 and sigma4 domains of RNA polymerase sigma factors"/>
    <property type="match status" value="1"/>
</dbReference>
<comment type="caution">
    <text evidence="7">The sequence shown here is derived from an EMBL/GenBank/DDBJ whole genome shotgun (WGS) entry which is preliminary data.</text>
</comment>
<evidence type="ECO:0000256" key="1">
    <source>
        <dbReference type="ARBA" id="ARBA00010641"/>
    </source>
</evidence>
<keyword evidence="3" id="KW-0731">Sigma factor</keyword>
<evidence type="ECO:0000313" key="7">
    <source>
        <dbReference type="EMBL" id="GAA1746424.1"/>
    </source>
</evidence>
<evidence type="ECO:0000256" key="4">
    <source>
        <dbReference type="ARBA" id="ARBA00023125"/>
    </source>
</evidence>
<dbReference type="PANTHER" id="PTHR43133:SF8">
    <property type="entry name" value="RNA POLYMERASE SIGMA FACTOR HI_1459-RELATED"/>
    <property type="match status" value="1"/>
</dbReference>
<name>A0ABN2K287_9MICO</name>
<evidence type="ECO:0000256" key="2">
    <source>
        <dbReference type="ARBA" id="ARBA00023015"/>
    </source>
</evidence>
<dbReference type="RefSeq" id="WP_344061275.1">
    <property type="nucleotide sequence ID" value="NZ_BAAAPN010000011.1"/>
</dbReference>
<reference evidence="7 8" key="1">
    <citation type="journal article" date="2019" name="Int. J. Syst. Evol. Microbiol.">
        <title>The Global Catalogue of Microorganisms (GCM) 10K type strain sequencing project: providing services to taxonomists for standard genome sequencing and annotation.</title>
        <authorList>
            <consortium name="The Broad Institute Genomics Platform"/>
            <consortium name="The Broad Institute Genome Sequencing Center for Infectious Disease"/>
            <person name="Wu L."/>
            <person name="Ma J."/>
        </authorList>
    </citation>
    <scope>NUCLEOTIDE SEQUENCE [LARGE SCALE GENOMIC DNA]</scope>
    <source>
        <strain evidence="7 8">JCM 15591</strain>
    </source>
</reference>
<dbReference type="InterPro" id="IPR039425">
    <property type="entry name" value="RNA_pol_sigma-70-like"/>
</dbReference>
<dbReference type="InterPro" id="IPR007627">
    <property type="entry name" value="RNA_pol_sigma70_r2"/>
</dbReference>
<evidence type="ECO:0000313" key="8">
    <source>
        <dbReference type="Proteomes" id="UP001501475"/>
    </source>
</evidence>
<evidence type="ECO:0000256" key="5">
    <source>
        <dbReference type="ARBA" id="ARBA00023163"/>
    </source>
</evidence>
<keyword evidence="5" id="KW-0804">Transcription</keyword>
<comment type="similarity">
    <text evidence="1">Belongs to the sigma-70 factor family. ECF subfamily.</text>
</comment>
<dbReference type="InterPro" id="IPR014284">
    <property type="entry name" value="RNA_pol_sigma-70_dom"/>
</dbReference>
<keyword evidence="2" id="KW-0805">Transcription regulation</keyword>
<dbReference type="Gene3D" id="1.10.10.10">
    <property type="entry name" value="Winged helix-like DNA-binding domain superfamily/Winged helix DNA-binding domain"/>
    <property type="match status" value="1"/>
</dbReference>
<dbReference type="InterPro" id="IPR036388">
    <property type="entry name" value="WH-like_DNA-bd_sf"/>
</dbReference>
<dbReference type="Pfam" id="PF04542">
    <property type="entry name" value="Sigma70_r2"/>
    <property type="match status" value="1"/>
</dbReference>
<feature type="domain" description="RNA polymerase sigma-70 region 2" evidence="6">
    <location>
        <begin position="29"/>
        <end position="90"/>
    </location>
</feature>
<protein>
    <submittedName>
        <fullName evidence="7">Sigma-70 family RNA polymerase sigma factor</fullName>
    </submittedName>
</protein>
<evidence type="ECO:0000259" key="6">
    <source>
        <dbReference type="Pfam" id="PF04542"/>
    </source>
</evidence>
<keyword evidence="4" id="KW-0238">DNA-binding</keyword>
<accession>A0ABN2K287</accession>
<dbReference type="Proteomes" id="UP001501475">
    <property type="component" value="Unassembled WGS sequence"/>
</dbReference>
<sequence length="192" mass="21218">MTIAVSLATRAGTAFGAYREGDTGRLAELVDLLSPILWRAARAQHVCAADAEEIVQVAWLRLLDHADDIVEPAAVLTWLIVTVKREAWRRSGRATHEVSTDLHDAVMPETTPGPEHQAVLTERQRVLWHHVQRLSPTCRHLLCVIAFAERPDYDSVARALGRPVGSIGPTRGRCLAKLRNALATDPEWCAEP</sequence>
<gene>
    <name evidence="7" type="ORF">GCM10009810_03670</name>
</gene>
<proteinExistence type="inferred from homology"/>
<dbReference type="NCBIfam" id="TIGR02937">
    <property type="entry name" value="sigma70-ECF"/>
    <property type="match status" value="1"/>
</dbReference>
<dbReference type="EMBL" id="BAAAPN010000011">
    <property type="protein sequence ID" value="GAA1746424.1"/>
    <property type="molecule type" value="Genomic_DNA"/>
</dbReference>
<keyword evidence="8" id="KW-1185">Reference proteome</keyword>
<evidence type="ECO:0000256" key="3">
    <source>
        <dbReference type="ARBA" id="ARBA00023082"/>
    </source>
</evidence>
<dbReference type="PANTHER" id="PTHR43133">
    <property type="entry name" value="RNA POLYMERASE ECF-TYPE SIGMA FACTO"/>
    <property type="match status" value="1"/>
</dbReference>
<dbReference type="Gene3D" id="1.10.1740.10">
    <property type="match status" value="1"/>
</dbReference>
<organism evidence="7 8">
    <name type="scientific">Nostocoides vanveenii</name>
    <dbReference type="NCBI Taxonomy" id="330835"/>
    <lineage>
        <taxon>Bacteria</taxon>
        <taxon>Bacillati</taxon>
        <taxon>Actinomycetota</taxon>
        <taxon>Actinomycetes</taxon>
        <taxon>Micrococcales</taxon>
        <taxon>Intrasporangiaceae</taxon>
        <taxon>Nostocoides</taxon>
    </lineage>
</organism>
<dbReference type="InterPro" id="IPR013324">
    <property type="entry name" value="RNA_pol_sigma_r3/r4-like"/>
</dbReference>
<dbReference type="SUPFAM" id="SSF88946">
    <property type="entry name" value="Sigma2 domain of RNA polymerase sigma factors"/>
    <property type="match status" value="1"/>
</dbReference>
<dbReference type="InterPro" id="IPR013325">
    <property type="entry name" value="RNA_pol_sigma_r2"/>
</dbReference>